<reference evidence="2" key="2">
    <citation type="submission" date="2015-03" db="UniProtKB">
        <authorList>
            <consortium name="EnsemblPlants"/>
        </authorList>
    </citation>
    <scope>IDENTIFICATION</scope>
</reference>
<organism evidence="2 3">
    <name type="scientific">Brassica oleracea var. oleracea</name>
    <dbReference type="NCBI Taxonomy" id="109376"/>
    <lineage>
        <taxon>Eukaryota</taxon>
        <taxon>Viridiplantae</taxon>
        <taxon>Streptophyta</taxon>
        <taxon>Embryophyta</taxon>
        <taxon>Tracheophyta</taxon>
        <taxon>Spermatophyta</taxon>
        <taxon>Magnoliopsida</taxon>
        <taxon>eudicotyledons</taxon>
        <taxon>Gunneridae</taxon>
        <taxon>Pentapetalae</taxon>
        <taxon>rosids</taxon>
        <taxon>malvids</taxon>
        <taxon>Brassicales</taxon>
        <taxon>Brassicaceae</taxon>
        <taxon>Brassiceae</taxon>
        <taxon>Brassica</taxon>
    </lineage>
</organism>
<keyword evidence="3" id="KW-1185">Reference proteome</keyword>
<name>A0A0D3BHB1_BRAOL</name>
<dbReference type="EnsemblPlants" id="Bo3g129800.1">
    <property type="protein sequence ID" value="Bo3g129800.1"/>
    <property type="gene ID" value="Bo3g129800"/>
</dbReference>
<accession>A0A0D3BHB1</accession>
<dbReference type="Proteomes" id="UP000032141">
    <property type="component" value="Chromosome C3"/>
</dbReference>
<dbReference type="AlphaFoldDB" id="A0A0D3BHB1"/>
<dbReference type="Gramene" id="Bo3g129800.1">
    <property type="protein sequence ID" value="Bo3g129800.1"/>
    <property type="gene ID" value="Bo3g129800"/>
</dbReference>
<dbReference type="HOGENOM" id="CLU_2392346_0_0_1"/>
<evidence type="ECO:0000313" key="2">
    <source>
        <dbReference type="EnsemblPlants" id="Bo3g129800.1"/>
    </source>
</evidence>
<evidence type="ECO:0000313" key="3">
    <source>
        <dbReference type="Proteomes" id="UP000032141"/>
    </source>
</evidence>
<feature type="compositionally biased region" description="Basic residues" evidence="1">
    <location>
        <begin position="85"/>
        <end position="94"/>
    </location>
</feature>
<feature type="region of interest" description="Disordered" evidence="1">
    <location>
        <begin position="71"/>
        <end position="94"/>
    </location>
</feature>
<protein>
    <submittedName>
        <fullName evidence="2">Uncharacterized protein</fullName>
    </submittedName>
</protein>
<reference evidence="2 3" key="1">
    <citation type="journal article" date="2014" name="Genome Biol.">
        <title>Transcriptome and methylome profiling reveals relics of genome dominance in the mesopolyploid Brassica oleracea.</title>
        <authorList>
            <person name="Parkin I.A."/>
            <person name="Koh C."/>
            <person name="Tang H."/>
            <person name="Robinson S.J."/>
            <person name="Kagale S."/>
            <person name="Clarke W.E."/>
            <person name="Town C.D."/>
            <person name="Nixon J."/>
            <person name="Krishnakumar V."/>
            <person name="Bidwell S.L."/>
            <person name="Denoeud F."/>
            <person name="Belcram H."/>
            <person name="Links M.G."/>
            <person name="Just J."/>
            <person name="Clarke C."/>
            <person name="Bender T."/>
            <person name="Huebert T."/>
            <person name="Mason A.S."/>
            <person name="Pires J.C."/>
            <person name="Barker G."/>
            <person name="Moore J."/>
            <person name="Walley P.G."/>
            <person name="Manoli S."/>
            <person name="Batley J."/>
            <person name="Edwards D."/>
            <person name="Nelson M.N."/>
            <person name="Wang X."/>
            <person name="Paterson A.H."/>
            <person name="King G."/>
            <person name="Bancroft I."/>
            <person name="Chalhoub B."/>
            <person name="Sharpe A.G."/>
        </authorList>
    </citation>
    <scope>NUCLEOTIDE SEQUENCE</scope>
    <source>
        <strain evidence="2 3">cv. TO1000</strain>
    </source>
</reference>
<proteinExistence type="predicted"/>
<sequence length="94" mass="10113">LIFDLSFSSFSPLSRLHASSSPLSSSLLLISSPSMKKKTEQASTIVVGSGGVMNQLSPVASMEERCRNVDDEAEKLNGGGGRKASWGRRTRTRQ</sequence>
<evidence type="ECO:0000256" key="1">
    <source>
        <dbReference type="SAM" id="MobiDB-lite"/>
    </source>
</evidence>